<proteinExistence type="predicted"/>
<evidence type="ECO:0000313" key="1">
    <source>
        <dbReference type="EMBL" id="EHQ29764.1"/>
    </source>
</evidence>
<keyword evidence="2" id="KW-1185">Reference proteome</keyword>
<protein>
    <submittedName>
        <fullName evidence="1">Uncharacterized protein</fullName>
    </submittedName>
</protein>
<dbReference type="EMBL" id="CM001403">
    <property type="protein sequence ID" value="EHQ29764.1"/>
    <property type="molecule type" value="Genomic_DNA"/>
</dbReference>
<dbReference type="HOGENOM" id="CLU_1990135_0_0_10"/>
<sequence>MDFRQRLEQSKIHRISVNSSAEQEENIASPYFMTDRSKNPVCLELRLSDGSRKALPYTYFTEINFEVDMGIEVVTTQKRIRITGRNLMALYECLVTYRVRYVQADMGNDAQEDGLFVSGIGLEDL</sequence>
<dbReference type="Proteomes" id="UP000002774">
    <property type="component" value="Chromosome"/>
</dbReference>
<dbReference type="OrthoDB" id="281003at2"/>
<name>H1Y3J6_9SPHI</name>
<accession>H1Y3J6</accession>
<organism evidence="1 2">
    <name type="scientific">Mucilaginibacter paludis DSM 18603</name>
    <dbReference type="NCBI Taxonomy" id="714943"/>
    <lineage>
        <taxon>Bacteria</taxon>
        <taxon>Pseudomonadati</taxon>
        <taxon>Bacteroidota</taxon>
        <taxon>Sphingobacteriia</taxon>
        <taxon>Sphingobacteriales</taxon>
        <taxon>Sphingobacteriaceae</taxon>
        <taxon>Mucilaginibacter</taxon>
    </lineage>
</organism>
<dbReference type="AlphaFoldDB" id="H1Y3J6"/>
<dbReference type="STRING" id="714943.Mucpa_5695"/>
<dbReference type="RefSeq" id="WP_008511133.1">
    <property type="nucleotide sequence ID" value="NZ_CM001403.1"/>
</dbReference>
<gene>
    <name evidence="1" type="ORF">Mucpa_5695</name>
</gene>
<reference evidence="1" key="1">
    <citation type="submission" date="2011-09" db="EMBL/GenBank/DDBJ databases">
        <title>The permanent draft genome of Mucilaginibacter paludis DSM 18603.</title>
        <authorList>
            <consortium name="US DOE Joint Genome Institute (JGI-PGF)"/>
            <person name="Lucas S."/>
            <person name="Han J."/>
            <person name="Lapidus A."/>
            <person name="Bruce D."/>
            <person name="Goodwin L."/>
            <person name="Pitluck S."/>
            <person name="Peters L."/>
            <person name="Kyrpides N."/>
            <person name="Mavromatis K."/>
            <person name="Ivanova N."/>
            <person name="Mikhailova N."/>
            <person name="Held B."/>
            <person name="Detter J.C."/>
            <person name="Tapia R."/>
            <person name="Han C."/>
            <person name="Land M."/>
            <person name="Hauser L."/>
            <person name="Markowitz V."/>
            <person name="Cheng J.-F."/>
            <person name="Hugenholtz P."/>
            <person name="Woyke T."/>
            <person name="Wu D."/>
            <person name="Tindall B."/>
            <person name="Brambilla E."/>
            <person name="Klenk H.-P."/>
            <person name="Eisen J.A."/>
        </authorList>
    </citation>
    <scope>NUCLEOTIDE SEQUENCE [LARGE SCALE GENOMIC DNA]</scope>
    <source>
        <strain evidence="1">DSM 18603</strain>
    </source>
</reference>
<evidence type="ECO:0000313" key="2">
    <source>
        <dbReference type="Proteomes" id="UP000002774"/>
    </source>
</evidence>